<reference evidence="2 3" key="1">
    <citation type="journal article" date="2013" name="Int. J. Syst. Evol. Microbiol.">
        <title>Ilumatobacter nonamiense sp. nov. and Ilumatobacter coccineum sp. nov., isolated from seashore sand.</title>
        <authorList>
            <person name="Matsumoto A."/>
            <person name="Kasai H."/>
            <person name="Matsuo Y."/>
            <person name="Shizuri Y."/>
            <person name="Ichikawa N."/>
            <person name="Fujita N."/>
            <person name="Omura S."/>
            <person name="Takahashi Y."/>
        </authorList>
    </citation>
    <scope>NUCLEOTIDE SEQUENCE [LARGE SCALE GENOMIC DNA]</scope>
    <source>
        <strain evidence="3">NBRC 103263 / KCTC 29153 / YM16-304</strain>
    </source>
</reference>
<dbReference type="Proteomes" id="UP000011863">
    <property type="component" value="Chromosome"/>
</dbReference>
<sequence>MFGKTRDIDEIDNDLGVEQFFGDEAAAAEVVRVDDLHHRVTQVEQQISSQFTSMAAYAQIAQEQIETARSEAKHATERTERRMTELIERERADRIEASGTAAPAAGSAWTAPDVAARLDTLERSVAEIKHGLNECLARQKALADAITALFEPQTNAGHAAESGTHADATLDGATDDSAPGDAILPPPASNEPIGGLSII</sequence>
<feature type="region of interest" description="Disordered" evidence="1">
    <location>
        <begin position="157"/>
        <end position="199"/>
    </location>
</feature>
<protein>
    <submittedName>
        <fullName evidence="2">Uncharacterized protein</fullName>
    </submittedName>
</protein>
<proteinExistence type="predicted"/>
<name>A0A6C7DZ65_ILUCY</name>
<evidence type="ECO:0000313" key="3">
    <source>
        <dbReference type="Proteomes" id="UP000011863"/>
    </source>
</evidence>
<evidence type="ECO:0000313" key="2">
    <source>
        <dbReference type="EMBL" id="BAN00507.1"/>
    </source>
</evidence>
<evidence type="ECO:0000256" key="1">
    <source>
        <dbReference type="SAM" id="MobiDB-lite"/>
    </source>
</evidence>
<dbReference type="AlphaFoldDB" id="A0A6C7DZ65"/>
<dbReference type="EMBL" id="AP012057">
    <property type="protein sequence ID" value="BAN00507.1"/>
    <property type="molecule type" value="Genomic_DNA"/>
</dbReference>
<gene>
    <name evidence="2" type="ORF">YM304_01930</name>
</gene>
<accession>A0A6C7DZ65</accession>
<organism evidence="2 3">
    <name type="scientific">Ilumatobacter coccineus (strain NBRC 103263 / KCTC 29153 / YM16-304)</name>
    <dbReference type="NCBI Taxonomy" id="1313172"/>
    <lineage>
        <taxon>Bacteria</taxon>
        <taxon>Bacillati</taxon>
        <taxon>Actinomycetota</taxon>
        <taxon>Acidimicrobiia</taxon>
        <taxon>Acidimicrobiales</taxon>
        <taxon>Ilumatobacteraceae</taxon>
        <taxon>Ilumatobacter</taxon>
    </lineage>
</organism>
<dbReference type="RefSeq" id="WP_015439755.1">
    <property type="nucleotide sequence ID" value="NC_020520.1"/>
</dbReference>
<dbReference type="KEGG" id="aym:YM304_01930"/>
<keyword evidence="3" id="KW-1185">Reference proteome</keyword>